<dbReference type="GeneID" id="122130246"/>
<keyword evidence="2" id="KW-0833">Ubl conjugation pathway</keyword>
<evidence type="ECO:0000259" key="3">
    <source>
        <dbReference type="PROSITE" id="PS50181"/>
    </source>
</evidence>
<sequence>MDTLLSDLPLDCLISVFSYLHDEDLIMASHVCKALHEAAETPWLWRKICLQRWGFCNIANFLSEIGKQSWKSYYMRRALLELRMKAGRSGGDYTCQSLRGHDGKIIGVVYLAGINAASEFWDQSSIICSASTDGTVRAWDVQKVTQLWSSPVQNPLCDIVADLQNNAVITVDSTGTVKAWEGSTGQEVASFSTGSPNNTLYACSINDKPVIAVGSSNGSLHTLKSPSLSKLSSHVVFDSFRVNVILSSPDKKWILTATKDSSDFCPKVFFSPSLYSCPEGEAPDSVSLPELFSESCAAVFVPSHPSRVALIHSSHVSQGKRLSIFDISMKKTRYEEEPLAQLVESFELEQWSARTSILLQARDSNTLVLAAGNQLSVYSLKGVLMHRMVDHTQPITSLCMDIFRVVTASRDLSLRVLTWNYDSQKGLSLESQYTLLGGSHTMSRGFTFVAFDYISIVGSVEAVNGKDVLKAYTFNT</sequence>
<dbReference type="InterPro" id="IPR001680">
    <property type="entry name" value="WD40_rpt"/>
</dbReference>
<dbReference type="InterPro" id="IPR036047">
    <property type="entry name" value="F-box-like_dom_sf"/>
</dbReference>
<organism evidence="4 5">
    <name type="scientific">Clupea harengus</name>
    <name type="common">Atlantic herring</name>
    <dbReference type="NCBI Taxonomy" id="7950"/>
    <lineage>
        <taxon>Eukaryota</taxon>
        <taxon>Metazoa</taxon>
        <taxon>Chordata</taxon>
        <taxon>Craniata</taxon>
        <taxon>Vertebrata</taxon>
        <taxon>Euteleostomi</taxon>
        <taxon>Actinopterygii</taxon>
        <taxon>Neopterygii</taxon>
        <taxon>Teleostei</taxon>
        <taxon>Clupei</taxon>
        <taxon>Clupeiformes</taxon>
        <taxon>Clupeoidei</taxon>
        <taxon>Clupeidae</taxon>
        <taxon>Clupea</taxon>
    </lineage>
</organism>
<protein>
    <submittedName>
        <fullName evidence="5">F-box/WD repeat-containing protein 12 isoform X1</fullName>
    </submittedName>
</protein>
<comment type="pathway">
    <text evidence="1">Protein modification; protein ubiquitination.</text>
</comment>
<gene>
    <name evidence="5" type="primary">fbxw12</name>
</gene>
<accession>A0A8M1KEW2</accession>
<dbReference type="SUPFAM" id="SSF81383">
    <property type="entry name" value="F-box domain"/>
    <property type="match status" value="1"/>
</dbReference>
<dbReference type="KEGG" id="char:122130246"/>
<dbReference type="CTD" id="285231"/>
<dbReference type="RefSeq" id="XP_042560833.1">
    <property type="nucleotide sequence ID" value="XM_042704899.1"/>
</dbReference>
<dbReference type="OrthoDB" id="63265at2759"/>
<dbReference type="InterPro" id="IPR052121">
    <property type="entry name" value="F-box_SCF_Substrate_Recog"/>
</dbReference>
<dbReference type="InterPro" id="IPR015943">
    <property type="entry name" value="WD40/YVTN_repeat-like_dom_sf"/>
</dbReference>
<dbReference type="PANTHER" id="PTHR46550:SF2">
    <property type="entry name" value="EXPRESSED SEQUENCE C85627-RELATED"/>
    <property type="match status" value="1"/>
</dbReference>
<dbReference type="Pfam" id="PF12937">
    <property type="entry name" value="F-box-like"/>
    <property type="match status" value="1"/>
</dbReference>
<keyword evidence="4" id="KW-1185">Reference proteome</keyword>
<feature type="domain" description="F-box" evidence="3">
    <location>
        <begin position="2"/>
        <end position="48"/>
    </location>
</feature>
<evidence type="ECO:0000313" key="4">
    <source>
        <dbReference type="Proteomes" id="UP000515152"/>
    </source>
</evidence>
<dbReference type="SUPFAM" id="SSF50998">
    <property type="entry name" value="Quinoprotein alcohol dehydrogenase-like"/>
    <property type="match status" value="1"/>
</dbReference>
<evidence type="ECO:0000256" key="2">
    <source>
        <dbReference type="ARBA" id="ARBA00022786"/>
    </source>
</evidence>
<dbReference type="PROSITE" id="PS50181">
    <property type="entry name" value="FBOX"/>
    <property type="match status" value="1"/>
</dbReference>
<dbReference type="InterPro" id="IPR011047">
    <property type="entry name" value="Quinoprotein_ADH-like_sf"/>
</dbReference>
<evidence type="ECO:0000256" key="1">
    <source>
        <dbReference type="ARBA" id="ARBA00004906"/>
    </source>
</evidence>
<name>A0A8M1KEW2_CLUHA</name>
<dbReference type="PANTHER" id="PTHR46550">
    <property type="entry name" value="F-BOX ONLY PROTEIN 3"/>
    <property type="match status" value="1"/>
</dbReference>
<dbReference type="SMART" id="SM00320">
    <property type="entry name" value="WD40"/>
    <property type="match status" value="4"/>
</dbReference>
<evidence type="ECO:0000313" key="5">
    <source>
        <dbReference type="RefSeq" id="XP_042560833.1"/>
    </source>
</evidence>
<reference evidence="5" key="1">
    <citation type="submission" date="2025-08" db="UniProtKB">
        <authorList>
            <consortium name="RefSeq"/>
        </authorList>
    </citation>
    <scope>IDENTIFICATION</scope>
</reference>
<dbReference type="Proteomes" id="UP000515152">
    <property type="component" value="Unplaced"/>
</dbReference>
<dbReference type="Gene3D" id="2.130.10.10">
    <property type="entry name" value="YVTN repeat-like/Quinoprotein amine dehydrogenase"/>
    <property type="match status" value="2"/>
</dbReference>
<dbReference type="GO" id="GO:0005737">
    <property type="term" value="C:cytoplasm"/>
    <property type="evidence" value="ECO:0007669"/>
    <property type="project" value="TreeGrafter"/>
</dbReference>
<dbReference type="InterPro" id="IPR001810">
    <property type="entry name" value="F-box_dom"/>
</dbReference>
<proteinExistence type="predicted"/>
<dbReference type="Gene3D" id="1.20.1280.50">
    <property type="match status" value="1"/>
</dbReference>
<dbReference type="AlphaFoldDB" id="A0A8M1KEW2"/>